<protein>
    <recommendedName>
        <fullName evidence="3">VPS9 domain-containing protein</fullName>
    </recommendedName>
</protein>
<dbReference type="SMR" id="A2DFA5"/>
<dbReference type="RefSeq" id="XP_001581819.1">
    <property type="nucleotide sequence ID" value="XM_001581769.1"/>
</dbReference>
<proteinExistence type="predicted"/>
<dbReference type="EMBL" id="DS113194">
    <property type="protein sequence ID" value="EAY20833.1"/>
    <property type="molecule type" value="Genomic_DNA"/>
</dbReference>
<dbReference type="KEGG" id="tva:5466371"/>
<evidence type="ECO:0000313" key="2">
    <source>
        <dbReference type="Proteomes" id="UP000001542"/>
    </source>
</evidence>
<organism evidence="1 2">
    <name type="scientific">Trichomonas vaginalis (strain ATCC PRA-98 / G3)</name>
    <dbReference type="NCBI Taxonomy" id="412133"/>
    <lineage>
        <taxon>Eukaryota</taxon>
        <taxon>Metamonada</taxon>
        <taxon>Parabasalia</taxon>
        <taxon>Trichomonadida</taxon>
        <taxon>Trichomonadidae</taxon>
        <taxon>Trichomonas</taxon>
    </lineage>
</organism>
<dbReference type="AlphaFoldDB" id="A2DFA5"/>
<name>A2DFA5_TRIV3</name>
<reference evidence="1" key="2">
    <citation type="journal article" date="2007" name="Science">
        <title>Draft genome sequence of the sexually transmitted pathogen Trichomonas vaginalis.</title>
        <authorList>
            <person name="Carlton J.M."/>
            <person name="Hirt R.P."/>
            <person name="Silva J.C."/>
            <person name="Delcher A.L."/>
            <person name="Schatz M."/>
            <person name="Zhao Q."/>
            <person name="Wortman J.R."/>
            <person name="Bidwell S.L."/>
            <person name="Alsmark U.C.M."/>
            <person name="Besteiro S."/>
            <person name="Sicheritz-Ponten T."/>
            <person name="Noel C.J."/>
            <person name="Dacks J.B."/>
            <person name="Foster P.G."/>
            <person name="Simillion C."/>
            <person name="Van de Peer Y."/>
            <person name="Miranda-Saavedra D."/>
            <person name="Barton G.J."/>
            <person name="Westrop G.D."/>
            <person name="Mueller S."/>
            <person name="Dessi D."/>
            <person name="Fiori P.L."/>
            <person name="Ren Q."/>
            <person name="Paulsen I."/>
            <person name="Zhang H."/>
            <person name="Bastida-Corcuera F.D."/>
            <person name="Simoes-Barbosa A."/>
            <person name="Brown M.T."/>
            <person name="Hayes R.D."/>
            <person name="Mukherjee M."/>
            <person name="Okumura C.Y."/>
            <person name="Schneider R."/>
            <person name="Smith A.J."/>
            <person name="Vanacova S."/>
            <person name="Villalvazo M."/>
            <person name="Haas B.J."/>
            <person name="Pertea M."/>
            <person name="Feldblyum T.V."/>
            <person name="Utterback T.R."/>
            <person name="Shu C.L."/>
            <person name="Osoegawa K."/>
            <person name="de Jong P.J."/>
            <person name="Hrdy I."/>
            <person name="Horvathova L."/>
            <person name="Zubacova Z."/>
            <person name="Dolezal P."/>
            <person name="Malik S.B."/>
            <person name="Logsdon J.M. Jr."/>
            <person name="Henze K."/>
            <person name="Gupta A."/>
            <person name="Wang C.C."/>
            <person name="Dunne R.L."/>
            <person name="Upcroft J.A."/>
            <person name="Upcroft P."/>
            <person name="White O."/>
            <person name="Salzberg S.L."/>
            <person name="Tang P."/>
            <person name="Chiu C.-H."/>
            <person name="Lee Y.-S."/>
            <person name="Embley T.M."/>
            <person name="Coombs G.H."/>
            <person name="Mottram J.C."/>
            <person name="Tachezy J."/>
            <person name="Fraser-Liggett C.M."/>
            <person name="Johnson P.J."/>
        </authorList>
    </citation>
    <scope>NUCLEOTIDE SEQUENCE [LARGE SCALE GENOMIC DNA]</scope>
    <source>
        <strain evidence="1">G3</strain>
    </source>
</reference>
<dbReference type="InParanoid" id="A2DFA5"/>
<reference evidence="1" key="1">
    <citation type="submission" date="2006-10" db="EMBL/GenBank/DDBJ databases">
        <authorList>
            <person name="Amadeo P."/>
            <person name="Zhao Q."/>
            <person name="Wortman J."/>
            <person name="Fraser-Liggett C."/>
            <person name="Carlton J."/>
        </authorList>
    </citation>
    <scope>NUCLEOTIDE SEQUENCE</scope>
    <source>
        <strain evidence="1">G3</strain>
    </source>
</reference>
<evidence type="ECO:0000313" key="1">
    <source>
        <dbReference type="EMBL" id="EAY20833.1"/>
    </source>
</evidence>
<dbReference type="VEuPathDB" id="TrichDB:TVAG_436570"/>
<dbReference type="Proteomes" id="UP000001542">
    <property type="component" value="Unassembled WGS sequence"/>
</dbReference>
<gene>
    <name evidence="1" type="ORF">TVAG_436570</name>
</gene>
<sequence length="431" mass="50418">MDQNSYIQEITDDWLISRSYMRPIINISNENSTKTLYEFLNFAFNALDEYTKSTIEVVKRIQAEINDLTQKKYDRETPKEVKFLKRKLTFLQISEKEINMFLTSAKVNIISKLKAEFESLYLLAQVNEEITPKLCFSERVISEIIDLYFKHEIERREKSQALTHTLLKGSIEYNTKYIEENAQIQLENEDPNVVIINNFEKILLDPELGYSRDIETIVDEFDVVNTDDFIKKVDNLFLKLKRSLPQDTDVKTYYGYLITYIFEGIYIKKHRVFQMNIPSYFVPKFSENKSCELGLPPSLIDFSNPLMTVYELVTTNEHLRNSADKLYLSMFEYSPIKMLGWIDEALEEIKLYMTEKLTQSGVNPGFVPFDDTFLLFQAVLSVSKIPILQSLTVISCDCVNHKMLPNNLGYAQMMLKSAYEYQMKQRSTNAN</sequence>
<evidence type="ECO:0008006" key="3">
    <source>
        <dbReference type="Google" id="ProtNLM"/>
    </source>
</evidence>
<keyword evidence="2" id="KW-1185">Reference proteome</keyword>
<dbReference type="VEuPathDB" id="TrichDB:TVAGG3_0565710"/>
<accession>A2DFA5</accession>